<dbReference type="InterPro" id="IPR036594">
    <property type="entry name" value="Meth_synthase_dom"/>
</dbReference>
<feature type="domain" description="HTH merR-type" evidence="2">
    <location>
        <begin position="7"/>
        <end position="76"/>
    </location>
</feature>
<dbReference type="GO" id="GO:0031419">
    <property type="term" value="F:cobalamin binding"/>
    <property type="evidence" value="ECO:0007669"/>
    <property type="project" value="InterPro"/>
</dbReference>
<dbReference type="Pfam" id="PF02607">
    <property type="entry name" value="B12-binding_2"/>
    <property type="match status" value="1"/>
</dbReference>
<name>A0A5Q6RJY6_9ACTN</name>
<protein>
    <submittedName>
        <fullName evidence="3">MerR family transcriptional regulator</fullName>
    </submittedName>
</protein>
<dbReference type="Gene3D" id="3.40.50.280">
    <property type="entry name" value="Cobalamin-binding domain"/>
    <property type="match status" value="1"/>
</dbReference>
<dbReference type="AlphaFoldDB" id="A0A5Q6RJY6"/>
<dbReference type="InterPro" id="IPR003759">
    <property type="entry name" value="Cbl-bd_cap"/>
</dbReference>
<proteinExistence type="predicted"/>
<dbReference type="OrthoDB" id="9800334at2"/>
<dbReference type="Gene3D" id="1.10.1660.10">
    <property type="match status" value="1"/>
</dbReference>
<organism evidence="3 4">
    <name type="scientific">Mumia zhuanghuii</name>
    <dbReference type="NCBI Taxonomy" id="2585211"/>
    <lineage>
        <taxon>Bacteria</taxon>
        <taxon>Bacillati</taxon>
        <taxon>Actinomycetota</taxon>
        <taxon>Actinomycetes</taxon>
        <taxon>Propionibacteriales</taxon>
        <taxon>Nocardioidaceae</taxon>
        <taxon>Mumia</taxon>
    </lineage>
</organism>
<evidence type="ECO:0000313" key="4">
    <source>
        <dbReference type="Proteomes" id="UP000307768"/>
    </source>
</evidence>
<dbReference type="InterPro" id="IPR009061">
    <property type="entry name" value="DNA-bd_dom_put_sf"/>
</dbReference>
<dbReference type="PANTHER" id="PTHR30204:SF97">
    <property type="entry name" value="MERR FAMILY REGULATORY PROTEIN"/>
    <property type="match status" value="1"/>
</dbReference>
<dbReference type="PANTHER" id="PTHR30204">
    <property type="entry name" value="REDOX-CYCLING DRUG-SENSING TRANSCRIPTIONAL ACTIVATOR SOXR"/>
    <property type="match status" value="1"/>
</dbReference>
<dbReference type="GO" id="GO:0046872">
    <property type="term" value="F:metal ion binding"/>
    <property type="evidence" value="ECO:0007669"/>
    <property type="project" value="InterPro"/>
</dbReference>
<comment type="caution">
    <text evidence="3">The sequence shown here is derived from an EMBL/GenBank/DDBJ whole genome shotgun (WGS) entry which is preliminary data.</text>
</comment>
<dbReference type="GO" id="GO:0003677">
    <property type="term" value="F:DNA binding"/>
    <property type="evidence" value="ECO:0007669"/>
    <property type="project" value="UniProtKB-KW"/>
</dbReference>
<dbReference type="Proteomes" id="UP000307768">
    <property type="component" value="Unassembled WGS sequence"/>
</dbReference>
<dbReference type="SUPFAM" id="SSF46955">
    <property type="entry name" value="Putative DNA-binding domain"/>
    <property type="match status" value="1"/>
</dbReference>
<accession>A0A5Q6RJY6</accession>
<evidence type="ECO:0000259" key="2">
    <source>
        <dbReference type="PROSITE" id="PS50937"/>
    </source>
</evidence>
<dbReference type="InterPro" id="IPR000551">
    <property type="entry name" value="MerR-type_HTH_dom"/>
</dbReference>
<reference evidence="3 4" key="1">
    <citation type="submission" date="2019-09" db="EMBL/GenBank/DDBJ databases">
        <title>Mumia zhuanghuii sp. nov. isolated from the intestinal contents of plateau pika (Ochotona curzoniae) in the Qinghai-Tibet plateau of China.</title>
        <authorList>
            <person name="Tian Z."/>
        </authorList>
    </citation>
    <scope>NUCLEOTIDE SEQUENCE [LARGE SCALE GENOMIC DNA]</scope>
    <source>
        <strain evidence="4">350</strain>
    </source>
</reference>
<gene>
    <name evidence="3" type="ORF">FE697_021500</name>
</gene>
<dbReference type="PROSITE" id="PS50937">
    <property type="entry name" value="HTH_MERR_2"/>
    <property type="match status" value="1"/>
</dbReference>
<dbReference type="InterPro" id="IPR036724">
    <property type="entry name" value="Cobalamin-bd_sf"/>
</dbReference>
<dbReference type="GO" id="GO:0003700">
    <property type="term" value="F:DNA-binding transcription factor activity"/>
    <property type="evidence" value="ECO:0007669"/>
    <property type="project" value="InterPro"/>
</dbReference>
<evidence type="ECO:0000313" key="3">
    <source>
        <dbReference type="EMBL" id="KAA1418396.1"/>
    </source>
</evidence>
<dbReference type="Gene3D" id="1.10.1240.10">
    <property type="entry name" value="Methionine synthase domain"/>
    <property type="match status" value="1"/>
</dbReference>
<dbReference type="Pfam" id="PF13411">
    <property type="entry name" value="MerR_1"/>
    <property type="match status" value="1"/>
</dbReference>
<dbReference type="SUPFAM" id="SSF52242">
    <property type="entry name" value="Cobalamin (vitamin B12)-binding domain"/>
    <property type="match status" value="1"/>
</dbReference>
<evidence type="ECO:0000256" key="1">
    <source>
        <dbReference type="ARBA" id="ARBA00023125"/>
    </source>
</evidence>
<dbReference type="SMART" id="SM00422">
    <property type="entry name" value="HTH_MERR"/>
    <property type="match status" value="1"/>
</dbReference>
<dbReference type="EMBL" id="VDFQ02000007">
    <property type="protein sequence ID" value="KAA1418396.1"/>
    <property type="molecule type" value="Genomic_DNA"/>
</dbReference>
<sequence>MPPPPEGLSVQAVALRLGVPTATLRTWERRYGLAPSGRSTGGHRRYSEEDVGRLSVVVRLVGDGMSPQLAVEAVRADPHVSPVGLGSAQELISGELVSVLLAAGARGDTAVMVRHVGRVIARRGVMRAWDEVLVPLLQAAGERWRDPAFGIAGEHLVTEVITTALRGAAVRAEPRTRAGRDTDVLLATAEEEQHSLPVAALSAALAESGVASRSLGGRVPAPSMVDEVVRSRPRVAFVWASMRRADAGLLQTLQQEAAAPLLVLIGGPGWRRTLVPEPTREVVIEQVADLPRAVARIADAVRPPLVPPDVEV</sequence>
<dbReference type="InterPro" id="IPR047057">
    <property type="entry name" value="MerR_fam"/>
</dbReference>
<keyword evidence="1" id="KW-0238">DNA-binding</keyword>